<dbReference type="PRINTS" id="PR00024">
    <property type="entry name" value="HOMEOBOX"/>
</dbReference>
<dbReference type="PROSITE" id="PS00027">
    <property type="entry name" value="HOMEOBOX_1"/>
    <property type="match status" value="1"/>
</dbReference>
<dbReference type="Gene3D" id="1.10.10.60">
    <property type="entry name" value="Homeodomain-like"/>
    <property type="match status" value="1"/>
</dbReference>
<feature type="region of interest" description="Disordered" evidence="9">
    <location>
        <begin position="331"/>
        <end position="369"/>
    </location>
</feature>
<evidence type="ECO:0000256" key="9">
    <source>
        <dbReference type="SAM" id="MobiDB-lite"/>
    </source>
</evidence>
<evidence type="ECO:0000256" key="4">
    <source>
        <dbReference type="ARBA" id="ARBA00023125"/>
    </source>
</evidence>
<dbReference type="AlphaFoldDB" id="B8XJD7"/>
<feature type="compositionally biased region" description="Low complexity" evidence="9">
    <location>
        <begin position="135"/>
        <end position="189"/>
    </location>
</feature>
<dbReference type="InterPro" id="IPR047152">
    <property type="entry name" value="Caudal_homeobox"/>
</dbReference>
<evidence type="ECO:0000256" key="3">
    <source>
        <dbReference type="ARBA" id="ARBA00022473"/>
    </source>
</evidence>
<accession>B8XJD7</accession>
<dbReference type="GO" id="GO:0030154">
    <property type="term" value="P:cell differentiation"/>
    <property type="evidence" value="ECO:0007669"/>
    <property type="project" value="TreeGrafter"/>
</dbReference>
<dbReference type="CDD" id="cd00086">
    <property type="entry name" value="homeodomain"/>
    <property type="match status" value="1"/>
</dbReference>
<dbReference type="PANTHER" id="PTHR24332">
    <property type="entry name" value="HOMEOBOX PROTEIN CDX"/>
    <property type="match status" value="1"/>
</dbReference>
<dbReference type="FunFam" id="1.10.10.60:FF:000574">
    <property type="entry name" value="Homeobox protein CHOX-CAD2"/>
    <property type="match status" value="1"/>
</dbReference>
<evidence type="ECO:0000256" key="8">
    <source>
        <dbReference type="RuleBase" id="RU000682"/>
    </source>
</evidence>
<dbReference type="InterPro" id="IPR001356">
    <property type="entry name" value="HD"/>
</dbReference>
<feature type="compositionally biased region" description="Polar residues" evidence="9">
    <location>
        <begin position="107"/>
        <end position="119"/>
    </location>
</feature>
<dbReference type="InterPro" id="IPR020479">
    <property type="entry name" value="HD_metazoa"/>
</dbReference>
<evidence type="ECO:0000256" key="6">
    <source>
        <dbReference type="ARBA" id="ARBA00023242"/>
    </source>
</evidence>
<keyword evidence="6 7" id="KW-0539">Nucleus</keyword>
<keyword evidence="4 7" id="KW-0238">DNA-binding</keyword>
<sequence>MVSYYNSLSYSQKHSAANLPYPAGQPWAWQSNYHPPPNHQFLGDVDSPHSVGHHPIQYYNHMFGNHPSADWHTTENFQNATQSHLLQHQHQQHQQQQHQQHHQHQSGATQLNDSASSVGEPQIADGLPSPPITVSGSEISSPGAPASSSSPHANMSTNSNNNNNNNSTTNNNNTSGNSTTINNNTIRSSPVKSPYYDWMKKQSYTAQPTPGKTRTKDKYRVVYTDFQRLELEKEYCTSRYITIRRKTELAQSLQLSERQVKIWFQNRRAKERKQNKKRDDPMSAVVQHSDLASYMDTKPKIEPGLHHLQHSLHPMSSMAMNMPMSLHHHHSVLHHGHHPLAVPPAPQHLHQTHSQMSAAAAASVGALSM</sequence>
<comment type="subcellular location">
    <subcellularLocation>
        <location evidence="1 7 8">Nucleus</location>
    </subcellularLocation>
</comment>
<dbReference type="GO" id="GO:0005634">
    <property type="term" value="C:nucleus"/>
    <property type="evidence" value="ECO:0007669"/>
    <property type="project" value="UniProtKB-SubCell"/>
</dbReference>
<dbReference type="SMART" id="SM00389">
    <property type="entry name" value="HOX"/>
    <property type="match status" value="1"/>
</dbReference>
<dbReference type="Pfam" id="PF00046">
    <property type="entry name" value="Homeodomain"/>
    <property type="match status" value="1"/>
</dbReference>
<name>B8XJD7_EPIBA</name>
<dbReference type="PANTHER" id="PTHR24332:SF9">
    <property type="entry name" value="HOMEOTIC PROTEIN CAUDAL"/>
    <property type="match status" value="1"/>
</dbReference>
<organism evidence="11">
    <name type="scientific">Episyrphus balteatus</name>
    <name type="common">Marmalade hoverfly</name>
    <name type="synonym">Syrphus balteaus</name>
    <dbReference type="NCBI Taxonomy" id="286459"/>
    <lineage>
        <taxon>Eukaryota</taxon>
        <taxon>Metazoa</taxon>
        <taxon>Ecdysozoa</taxon>
        <taxon>Arthropoda</taxon>
        <taxon>Hexapoda</taxon>
        <taxon>Insecta</taxon>
        <taxon>Pterygota</taxon>
        <taxon>Neoptera</taxon>
        <taxon>Endopterygota</taxon>
        <taxon>Diptera</taxon>
        <taxon>Brachycera</taxon>
        <taxon>Muscomorpha</taxon>
        <taxon>Syrphoidea</taxon>
        <taxon>Syrphidae</taxon>
        <taxon>Syrphinae</taxon>
        <taxon>Syrphini</taxon>
        <taxon>Episyrphus</taxon>
    </lineage>
</organism>
<dbReference type="EMBL" id="FJ387230">
    <property type="protein sequence ID" value="ACJ22965.1"/>
    <property type="molecule type" value="mRNA"/>
</dbReference>
<feature type="region of interest" description="Disordered" evidence="9">
    <location>
        <begin position="83"/>
        <end position="190"/>
    </location>
</feature>
<dbReference type="PROSITE" id="PS50071">
    <property type="entry name" value="HOMEOBOX_2"/>
    <property type="match status" value="1"/>
</dbReference>
<dbReference type="InterPro" id="IPR017970">
    <property type="entry name" value="Homeobox_CS"/>
</dbReference>
<dbReference type="GO" id="GO:0009887">
    <property type="term" value="P:animal organ morphogenesis"/>
    <property type="evidence" value="ECO:0007669"/>
    <property type="project" value="TreeGrafter"/>
</dbReference>
<keyword evidence="3" id="KW-0217">Developmental protein</keyword>
<dbReference type="SUPFAM" id="SSF46689">
    <property type="entry name" value="Homeodomain-like"/>
    <property type="match status" value="1"/>
</dbReference>
<gene>
    <name evidence="11" type="primary">cad</name>
</gene>
<keyword evidence="5 7" id="KW-0371">Homeobox</keyword>
<proteinExistence type="evidence at transcript level"/>
<evidence type="ECO:0000256" key="5">
    <source>
        <dbReference type="ARBA" id="ARBA00023155"/>
    </source>
</evidence>
<feature type="compositionally biased region" description="Low complexity" evidence="9">
    <location>
        <begin position="83"/>
        <end position="98"/>
    </location>
</feature>
<protein>
    <submittedName>
        <fullName evidence="11">Putative caudal</fullName>
    </submittedName>
</protein>
<dbReference type="GO" id="GO:0000977">
    <property type="term" value="F:RNA polymerase II transcription regulatory region sequence-specific DNA binding"/>
    <property type="evidence" value="ECO:0007669"/>
    <property type="project" value="TreeGrafter"/>
</dbReference>
<reference evidence="11" key="1">
    <citation type="submission" date="2008-10" db="EMBL/GenBank/DDBJ databases">
        <authorList>
            <person name="Stauber M."/>
            <person name="Schmidt-Ott U."/>
        </authorList>
    </citation>
    <scope>NUCLEOTIDE SEQUENCE</scope>
</reference>
<feature type="DNA-binding region" description="Homeobox" evidence="7">
    <location>
        <begin position="216"/>
        <end position="275"/>
    </location>
</feature>
<comment type="similarity">
    <text evidence="2">Belongs to the Caudal homeobox family.</text>
</comment>
<feature type="domain" description="Homeobox" evidence="10">
    <location>
        <begin position="214"/>
        <end position="274"/>
    </location>
</feature>
<reference evidence="11" key="2">
    <citation type="submission" date="2008-12" db="EMBL/GenBank/DDBJ databases">
        <title>Early AP axis-specification in a cyclorrhaphan fly with anterodorsal serosa anlage.</title>
        <authorList>
            <person name="Lemke S."/>
            <person name="Schmidt-Ott U."/>
        </authorList>
    </citation>
    <scope>NUCLEOTIDE SEQUENCE</scope>
</reference>
<evidence type="ECO:0000256" key="1">
    <source>
        <dbReference type="ARBA" id="ARBA00004123"/>
    </source>
</evidence>
<evidence type="ECO:0000313" key="11">
    <source>
        <dbReference type="EMBL" id="ACJ22965.1"/>
    </source>
</evidence>
<dbReference type="GO" id="GO:0000981">
    <property type="term" value="F:DNA-binding transcription factor activity, RNA polymerase II-specific"/>
    <property type="evidence" value="ECO:0007669"/>
    <property type="project" value="InterPro"/>
</dbReference>
<dbReference type="InterPro" id="IPR009057">
    <property type="entry name" value="Homeodomain-like_sf"/>
</dbReference>
<evidence type="ECO:0000256" key="2">
    <source>
        <dbReference type="ARBA" id="ARBA00010341"/>
    </source>
</evidence>
<evidence type="ECO:0000259" key="10">
    <source>
        <dbReference type="PROSITE" id="PS50071"/>
    </source>
</evidence>
<evidence type="ECO:0000256" key="7">
    <source>
        <dbReference type="PROSITE-ProRule" id="PRU00108"/>
    </source>
</evidence>
<dbReference type="GO" id="GO:0009948">
    <property type="term" value="P:anterior/posterior axis specification"/>
    <property type="evidence" value="ECO:0007669"/>
    <property type="project" value="TreeGrafter"/>
</dbReference>